<name>A0ABY5PKX5_9ACTN</name>
<reference evidence="6" key="1">
    <citation type="submission" date="2021-11" db="EMBL/GenBank/DDBJ databases">
        <title>Cultivation dependent microbiological survey of springs from the worlds oldest radium mine currently devoted to the extraction of radon-saturated water.</title>
        <authorList>
            <person name="Kapinusova G."/>
            <person name="Smrhova T."/>
            <person name="Strejcek M."/>
            <person name="Suman J."/>
            <person name="Jani K."/>
            <person name="Pajer P."/>
            <person name="Uhlik O."/>
        </authorList>
    </citation>
    <scope>NUCLEOTIDE SEQUENCE [LARGE SCALE GENOMIC DNA]</scope>
    <source>
        <strain evidence="6">J379</strain>
    </source>
</reference>
<gene>
    <name evidence="5" type="ORF">LRS13_06685</name>
</gene>
<evidence type="ECO:0000259" key="3">
    <source>
        <dbReference type="Pfam" id="PF08541"/>
    </source>
</evidence>
<dbReference type="Gene3D" id="3.40.47.10">
    <property type="match status" value="1"/>
</dbReference>
<dbReference type="RefSeq" id="WP_353865665.1">
    <property type="nucleotide sequence ID" value="NZ_CP088295.1"/>
</dbReference>
<dbReference type="NCBIfam" id="NF006829">
    <property type="entry name" value="PRK09352.1"/>
    <property type="match status" value="1"/>
</dbReference>
<feature type="domain" description="Beta-ketoacyl-[acyl-carrier-protein] synthase III C-terminal" evidence="3">
    <location>
        <begin position="219"/>
        <end position="307"/>
    </location>
</feature>
<keyword evidence="2 5" id="KW-0012">Acyltransferase</keyword>
<dbReference type="GO" id="GO:0033818">
    <property type="term" value="F:beta-ketoacyl-acyl-carrier-protein synthase III activity"/>
    <property type="evidence" value="ECO:0007669"/>
    <property type="project" value="UniProtKB-EC"/>
</dbReference>
<evidence type="ECO:0000313" key="5">
    <source>
        <dbReference type="EMBL" id="UUY05205.1"/>
    </source>
</evidence>
<accession>A0ABY5PKX5</accession>
<evidence type="ECO:0000256" key="1">
    <source>
        <dbReference type="ARBA" id="ARBA00022679"/>
    </source>
</evidence>
<evidence type="ECO:0000256" key="2">
    <source>
        <dbReference type="ARBA" id="ARBA00023315"/>
    </source>
</evidence>
<sequence>MLGLGAALPPTVIPSGDVAERIGKAPGWIERRTGIETRRRLQPDESMTSLAAEAALAALDDAGVDPADIDTVLAATTQGDDLLPNLAPQVAARIGATNAGAADIGAACAGFVAGLPMAAALIETGRADRVLLVGADALSRFLDHDDPVTAALFGDGAGAIVLGPSEGDGGIGPVLVRSDGDQGHLVGIPGHAGPIAMDGHGTFLGAINNLSAATAEVVERAGLQLDDIDLFVYHQANRRILAGIAERLGIEGERVVDAIAHAGNTSAASLPLALDAARRDGRLRPGARVLLGAVGSGFTWGAGVVTW</sequence>
<dbReference type="Pfam" id="PF08545">
    <property type="entry name" value="ACP_syn_III"/>
    <property type="match status" value="1"/>
</dbReference>
<dbReference type="InterPro" id="IPR013751">
    <property type="entry name" value="ACP_syn_III_N"/>
</dbReference>
<organism evidence="5 6">
    <name type="scientific">Svornostia abyssi</name>
    <dbReference type="NCBI Taxonomy" id="2898438"/>
    <lineage>
        <taxon>Bacteria</taxon>
        <taxon>Bacillati</taxon>
        <taxon>Actinomycetota</taxon>
        <taxon>Thermoleophilia</taxon>
        <taxon>Solirubrobacterales</taxon>
        <taxon>Baekduiaceae</taxon>
        <taxon>Svornostia</taxon>
    </lineage>
</organism>
<dbReference type="PANTHER" id="PTHR34069">
    <property type="entry name" value="3-OXOACYL-[ACYL-CARRIER-PROTEIN] SYNTHASE 3"/>
    <property type="match status" value="1"/>
</dbReference>
<dbReference type="PANTHER" id="PTHR34069:SF2">
    <property type="entry name" value="BETA-KETOACYL-[ACYL-CARRIER-PROTEIN] SYNTHASE III"/>
    <property type="match status" value="1"/>
</dbReference>
<feature type="domain" description="Beta-ketoacyl-[acyl-carrier-protein] synthase III N-terminal" evidence="4">
    <location>
        <begin position="103"/>
        <end position="180"/>
    </location>
</feature>
<dbReference type="InterPro" id="IPR013747">
    <property type="entry name" value="ACP_syn_III_C"/>
</dbReference>
<keyword evidence="1 5" id="KW-0808">Transferase</keyword>
<dbReference type="SUPFAM" id="SSF53901">
    <property type="entry name" value="Thiolase-like"/>
    <property type="match status" value="1"/>
</dbReference>
<evidence type="ECO:0000313" key="6">
    <source>
        <dbReference type="Proteomes" id="UP001058860"/>
    </source>
</evidence>
<dbReference type="InterPro" id="IPR016039">
    <property type="entry name" value="Thiolase-like"/>
</dbReference>
<dbReference type="EC" id="2.3.1.180" evidence="5"/>
<dbReference type="Pfam" id="PF08541">
    <property type="entry name" value="ACP_syn_III_C"/>
    <property type="match status" value="1"/>
</dbReference>
<evidence type="ECO:0000259" key="4">
    <source>
        <dbReference type="Pfam" id="PF08545"/>
    </source>
</evidence>
<proteinExistence type="predicted"/>
<protein>
    <submittedName>
        <fullName evidence="5">Beta-ketoacyl-ACP synthase 3</fullName>
        <ecNumber evidence="5">2.3.1.180</ecNumber>
    </submittedName>
</protein>
<keyword evidence="6" id="KW-1185">Reference proteome</keyword>
<dbReference type="EMBL" id="CP088295">
    <property type="protein sequence ID" value="UUY05205.1"/>
    <property type="molecule type" value="Genomic_DNA"/>
</dbReference>
<dbReference type="Proteomes" id="UP001058860">
    <property type="component" value="Chromosome"/>
</dbReference>
<dbReference type="CDD" id="cd00830">
    <property type="entry name" value="KAS_III"/>
    <property type="match status" value="1"/>
</dbReference>